<reference evidence="2 3" key="1">
    <citation type="submission" date="2019-09" db="EMBL/GenBank/DDBJ databases">
        <title>Bird 10,000 Genomes (B10K) Project - Family phase.</title>
        <authorList>
            <person name="Zhang G."/>
        </authorList>
    </citation>
    <scope>NUCLEOTIDE SEQUENCE [LARGE SCALE GENOMIC DNA]</scope>
    <source>
        <strain evidence="2">B10K-MSB-04</strain>
    </source>
</reference>
<accession>A0A7K6ZVM0</accession>
<keyword evidence="1" id="KW-1133">Transmembrane helix</keyword>
<feature type="transmembrane region" description="Helical" evidence="1">
    <location>
        <begin position="66"/>
        <end position="82"/>
    </location>
</feature>
<feature type="transmembrane region" description="Helical" evidence="1">
    <location>
        <begin position="7"/>
        <end position="27"/>
    </location>
</feature>
<dbReference type="EMBL" id="VZSG01000353">
    <property type="protein sequence ID" value="NWX88064.1"/>
    <property type="molecule type" value="Genomic_DNA"/>
</dbReference>
<feature type="non-terminal residue" evidence="2">
    <location>
        <position position="106"/>
    </location>
</feature>
<name>A0A7K6ZVM0_9AVES</name>
<keyword evidence="1" id="KW-0812">Transmembrane</keyword>
<feature type="non-terminal residue" evidence="2">
    <location>
        <position position="1"/>
    </location>
</feature>
<sequence length="106" mass="12230">ALVDVPLYWALITLMASILVLFCYSSLFNATTILALIVCIIGYGISLVLHIYLIAFKFRNGRSNRYFWSFIIILISFIFYTFSSRNDVVCIIFSALMPWFPLLGWL</sequence>
<proteinExistence type="predicted"/>
<dbReference type="AlphaFoldDB" id="A0A7K6ZVM0"/>
<dbReference type="Proteomes" id="UP000538817">
    <property type="component" value="Unassembled WGS sequence"/>
</dbReference>
<feature type="transmembrane region" description="Helical" evidence="1">
    <location>
        <begin position="33"/>
        <end position="54"/>
    </location>
</feature>
<comment type="caution">
    <text evidence="2">The sequence shown here is derived from an EMBL/GenBank/DDBJ whole genome shotgun (WGS) entry which is preliminary data.</text>
</comment>
<protein>
    <submittedName>
        <fullName evidence="2">ABCA9 protein</fullName>
    </submittedName>
</protein>
<gene>
    <name evidence="2" type="primary">Abca9</name>
    <name evidence="2" type="ORF">NOTPEN_R14832</name>
</gene>
<feature type="transmembrane region" description="Helical" evidence="1">
    <location>
        <begin position="88"/>
        <end position="105"/>
    </location>
</feature>
<keyword evidence="3" id="KW-1185">Reference proteome</keyword>
<keyword evidence="1" id="KW-0472">Membrane</keyword>
<evidence type="ECO:0000313" key="2">
    <source>
        <dbReference type="EMBL" id="NWX88064.1"/>
    </source>
</evidence>
<organism evidence="2 3">
    <name type="scientific">Nothoprocta pentlandii</name>
    <dbReference type="NCBI Taxonomy" id="2585814"/>
    <lineage>
        <taxon>Eukaryota</taxon>
        <taxon>Metazoa</taxon>
        <taxon>Chordata</taxon>
        <taxon>Craniata</taxon>
        <taxon>Vertebrata</taxon>
        <taxon>Euteleostomi</taxon>
        <taxon>Archelosauria</taxon>
        <taxon>Archosauria</taxon>
        <taxon>Dinosauria</taxon>
        <taxon>Saurischia</taxon>
        <taxon>Theropoda</taxon>
        <taxon>Coelurosauria</taxon>
        <taxon>Aves</taxon>
        <taxon>Palaeognathae</taxon>
        <taxon>Tinamiformes</taxon>
        <taxon>Tinamidae</taxon>
        <taxon>Nothoprocta</taxon>
    </lineage>
</organism>
<evidence type="ECO:0000313" key="3">
    <source>
        <dbReference type="Proteomes" id="UP000538817"/>
    </source>
</evidence>
<evidence type="ECO:0000256" key="1">
    <source>
        <dbReference type="SAM" id="Phobius"/>
    </source>
</evidence>